<dbReference type="RefSeq" id="XP_011314215.1">
    <property type="nucleotide sequence ID" value="XM_011315913.1"/>
</dbReference>
<sequence length="137" mass="16298">MPSDNNYEYYKVLQCSRDSSQDEIKRAYHRLALIHHPDKNSANSEKFLEIEEAWRILSQPNSRRKYDAECRQAELESENILIHERISLKDLKTEDQKLSFPCRCGNNYLINKDDFNNDDETVYIPCQECTFFIAIDR</sequence>
<dbReference type="Pfam" id="PF05207">
    <property type="entry name" value="Zn_ribbon_CSL"/>
    <property type="match status" value="1"/>
</dbReference>
<dbReference type="KEGG" id="fas:105273462"/>
<evidence type="ECO:0000256" key="1">
    <source>
        <dbReference type="ARBA" id="ARBA00006169"/>
    </source>
</evidence>
<dbReference type="AlphaFoldDB" id="A0A9R1TR75"/>
<dbReference type="PANTHER" id="PTHR45255:SF1">
    <property type="entry name" value="DNAJ HOMOLOG SUBFAMILY C MEMBER 24"/>
    <property type="match status" value="1"/>
</dbReference>
<dbReference type="PROSITE" id="PS50076">
    <property type="entry name" value="DNAJ_2"/>
    <property type="match status" value="1"/>
</dbReference>
<dbReference type="OrthoDB" id="66964at2759"/>
<dbReference type="PRINTS" id="PR00625">
    <property type="entry name" value="JDOMAIN"/>
</dbReference>
<evidence type="ECO:0000313" key="7">
    <source>
        <dbReference type="Proteomes" id="UP000694866"/>
    </source>
</evidence>
<dbReference type="PROSITE" id="PS51074">
    <property type="entry name" value="DPH_MB"/>
    <property type="match status" value="1"/>
</dbReference>
<dbReference type="Pfam" id="PF00226">
    <property type="entry name" value="DnaJ"/>
    <property type="match status" value="1"/>
</dbReference>
<dbReference type="GO" id="GO:0001671">
    <property type="term" value="F:ATPase activator activity"/>
    <property type="evidence" value="ECO:0007669"/>
    <property type="project" value="TreeGrafter"/>
</dbReference>
<evidence type="ECO:0000313" key="8">
    <source>
        <dbReference type="RefSeq" id="XP_011314215.1"/>
    </source>
</evidence>
<evidence type="ECO:0000256" key="4">
    <source>
        <dbReference type="ARBA" id="ARBA00023004"/>
    </source>
</evidence>
<keyword evidence="3" id="KW-0862">Zinc</keyword>
<keyword evidence="7" id="KW-1185">Reference proteome</keyword>
<dbReference type="SMART" id="SM00271">
    <property type="entry name" value="DnaJ"/>
    <property type="match status" value="1"/>
</dbReference>
<dbReference type="InterPro" id="IPR001623">
    <property type="entry name" value="DnaJ_domain"/>
</dbReference>
<gene>
    <name evidence="8" type="primary">LOC105273462</name>
</gene>
<dbReference type="SUPFAM" id="SSF144217">
    <property type="entry name" value="CSL zinc finger"/>
    <property type="match status" value="1"/>
</dbReference>
<organism evidence="7 8">
    <name type="scientific">Fopius arisanus</name>
    <dbReference type="NCBI Taxonomy" id="64838"/>
    <lineage>
        <taxon>Eukaryota</taxon>
        <taxon>Metazoa</taxon>
        <taxon>Ecdysozoa</taxon>
        <taxon>Arthropoda</taxon>
        <taxon>Hexapoda</taxon>
        <taxon>Insecta</taxon>
        <taxon>Pterygota</taxon>
        <taxon>Neoptera</taxon>
        <taxon>Endopterygota</taxon>
        <taxon>Hymenoptera</taxon>
        <taxon>Apocrita</taxon>
        <taxon>Ichneumonoidea</taxon>
        <taxon>Braconidae</taxon>
        <taxon>Opiinae</taxon>
        <taxon>Fopius</taxon>
    </lineage>
</organism>
<dbReference type="GO" id="GO:0008198">
    <property type="term" value="F:ferrous iron binding"/>
    <property type="evidence" value="ECO:0007669"/>
    <property type="project" value="TreeGrafter"/>
</dbReference>
<feature type="domain" description="J" evidence="5">
    <location>
        <begin position="8"/>
        <end position="70"/>
    </location>
</feature>
<dbReference type="InterPro" id="IPR007872">
    <property type="entry name" value="DPH_MB_dom"/>
</dbReference>
<keyword evidence="4" id="KW-0408">Iron</keyword>
<evidence type="ECO:0000259" key="5">
    <source>
        <dbReference type="PROSITE" id="PS50076"/>
    </source>
</evidence>
<dbReference type="GeneID" id="105273462"/>
<dbReference type="InterPro" id="IPR036869">
    <property type="entry name" value="J_dom_sf"/>
</dbReference>
<dbReference type="PANTHER" id="PTHR45255">
    <property type="entry name" value="DNAJ HOMOLOG SUBFAMILY C MEMBER 24"/>
    <property type="match status" value="1"/>
</dbReference>
<accession>A0A9R1TR75</accession>
<dbReference type="SUPFAM" id="SSF46565">
    <property type="entry name" value="Chaperone J-domain"/>
    <property type="match status" value="1"/>
</dbReference>
<feature type="domain" description="DPH-type MB" evidence="6">
    <location>
        <begin position="82"/>
        <end position="137"/>
    </location>
</feature>
<keyword evidence="2" id="KW-0479">Metal-binding</keyword>
<evidence type="ECO:0000259" key="6">
    <source>
        <dbReference type="PROSITE" id="PS51074"/>
    </source>
</evidence>
<protein>
    <submittedName>
        <fullName evidence="8">DnaJ homolog subfamily C member 24-like</fullName>
    </submittedName>
</protein>
<evidence type="ECO:0000256" key="3">
    <source>
        <dbReference type="ARBA" id="ARBA00022833"/>
    </source>
</evidence>
<evidence type="ECO:0000256" key="2">
    <source>
        <dbReference type="ARBA" id="ARBA00022723"/>
    </source>
</evidence>
<dbReference type="InterPro" id="IPR036671">
    <property type="entry name" value="DPH_MB_sf"/>
</dbReference>
<dbReference type="Gene3D" id="1.10.287.110">
    <property type="entry name" value="DnaJ domain"/>
    <property type="match status" value="1"/>
</dbReference>
<dbReference type="CDD" id="cd06257">
    <property type="entry name" value="DnaJ"/>
    <property type="match status" value="1"/>
</dbReference>
<proteinExistence type="inferred from homology"/>
<dbReference type="Proteomes" id="UP000694866">
    <property type="component" value="Unplaced"/>
</dbReference>
<dbReference type="Gene3D" id="3.10.660.10">
    <property type="entry name" value="DPH Zinc finger"/>
    <property type="match status" value="1"/>
</dbReference>
<reference evidence="8" key="1">
    <citation type="submission" date="2025-08" db="UniProtKB">
        <authorList>
            <consortium name="RefSeq"/>
        </authorList>
    </citation>
    <scope>IDENTIFICATION</scope>
    <source>
        <strain evidence="8">USDA-PBARC FA_bdor</strain>
        <tissue evidence="8">Whole organism</tissue>
    </source>
</reference>
<comment type="similarity">
    <text evidence="1">Belongs to the DPH4 family.</text>
</comment>
<name>A0A9R1TR75_9HYME</name>